<comment type="caution">
    <text evidence="2">The sequence shown here is derived from an EMBL/GenBank/DDBJ whole genome shotgun (WGS) entry which is preliminary data.</text>
</comment>
<reference evidence="2 3" key="1">
    <citation type="submission" date="2020-03" db="EMBL/GenBank/DDBJ databases">
        <title>Roseomonas stagni sp. nov., isolated from pond water in Japan.</title>
        <authorList>
            <person name="Furuhata K."/>
            <person name="Miyamoto H."/>
            <person name="Goto K."/>
        </authorList>
    </citation>
    <scope>NUCLEOTIDE SEQUENCE [LARGE SCALE GENOMIC DNA]</scope>
    <source>
        <strain evidence="2 3">PeD5</strain>
    </source>
</reference>
<dbReference type="Gene3D" id="3.20.20.80">
    <property type="entry name" value="Glycosidases"/>
    <property type="match status" value="1"/>
</dbReference>
<proteinExistence type="predicted"/>
<accession>A0A6M1LGW5</accession>
<evidence type="ECO:0000256" key="1">
    <source>
        <dbReference type="SAM" id="MobiDB-lite"/>
    </source>
</evidence>
<protein>
    <submittedName>
        <fullName evidence="2">Glycosyltransferase</fullName>
    </submittedName>
</protein>
<dbReference type="Pfam" id="PF13692">
    <property type="entry name" value="Glyco_trans_1_4"/>
    <property type="match status" value="1"/>
</dbReference>
<dbReference type="Gene3D" id="3.40.50.2000">
    <property type="entry name" value="Glycogen Phosphorylase B"/>
    <property type="match status" value="1"/>
</dbReference>
<feature type="region of interest" description="Disordered" evidence="1">
    <location>
        <begin position="1131"/>
        <end position="1154"/>
    </location>
</feature>
<dbReference type="SUPFAM" id="SSF53756">
    <property type="entry name" value="UDP-Glycosyltransferase/glycogen phosphorylase"/>
    <property type="match status" value="1"/>
</dbReference>
<dbReference type="CDD" id="cd11579">
    <property type="entry name" value="Glyco_tran_WbsX"/>
    <property type="match status" value="1"/>
</dbReference>
<dbReference type="RefSeq" id="WP_164693409.1">
    <property type="nucleotide sequence ID" value="NZ_JAAIKB010000002.1"/>
</dbReference>
<dbReference type="PANTHER" id="PTHR41244:SF1">
    <property type="entry name" value="GLYCOSYLTRANSFERASE"/>
    <property type="match status" value="1"/>
</dbReference>
<dbReference type="EMBL" id="JAAIKB010000002">
    <property type="protein sequence ID" value="NGM19510.1"/>
    <property type="molecule type" value="Genomic_DNA"/>
</dbReference>
<feature type="compositionally biased region" description="Low complexity" evidence="1">
    <location>
        <begin position="1131"/>
        <end position="1144"/>
    </location>
</feature>
<evidence type="ECO:0000313" key="2">
    <source>
        <dbReference type="EMBL" id="NGM19510.1"/>
    </source>
</evidence>
<name>A0A6M1LGW5_9PROT</name>
<dbReference type="Proteomes" id="UP000475385">
    <property type="component" value="Unassembled WGS sequence"/>
</dbReference>
<evidence type="ECO:0000313" key="3">
    <source>
        <dbReference type="Proteomes" id="UP000475385"/>
    </source>
</evidence>
<organism evidence="2 3">
    <name type="scientific">Falsiroseomonas algicola</name>
    <dbReference type="NCBI Taxonomy" id="2716930"/>
    <lineage>
        <taxon>Bacteria</taxon>
        <taxon>Pseudomonadati</taxon>
        <taxon>Pseudomonadota</taxon>
        <taxon>Alphaproteobacteria</taxon>
        <taxon>Acetobacterales</taxon>
        <taxon>Roseomonadaceae</taxon>
        <taxon>Falsiroseomonas</taxon>
    </lineage>
</organism>
<dbReference type="PANTHER" id="PTHR41244">
    <property type="entry name" value="RHAMNAN SYNTHESIS F"/>
    <property type="match status" value="1"/>
</dbReference>
<keyword evidence="3" id="KW-1185">Reference proteome</keyword>
<gene>
    <name evidence="2" type="ORF">G3576_05760</name>
</gene>
<sequence length="1154" mass="125841">MEAAPAEDGLAPDIQALADSGILDAEWYVANNADVAHAGEDPALHFLTRGWREGRRPNYYLDPTWYLAQNPDVRDAGFDPVLHYVMHGDIENRQPGPHFDPGWYRVRHGLDPAEPALAHYLRSRAYGASPIPEFDAEFYLSTYRDVARAGADAFEHYVTLGWQEGREPSPDFESRYYVKRHMGGQATMAPLLHWLGHRHEPGVHPRMPQETPTIPRMVKRNTRPGEDFEEAKPLPDGARPRAKVLTYYLPQFHAIAENDAWWGKGFTEWTNLPRALPRFAGHYQPRIPRDLGPYALTDMNVMRRQIEMAKRGGVHGWIFYWYWFNGHRLLEKPVNAFLDDRSLDMPFALMWANENWTRRWDGAENDVLMSQDYRPEEEAALMAELVRHFRDPRYIRVNGRPLLMMYRAGLMPEPNEIVAGWRKRFRDDHGEDPVFVMAQSFDDIDPREVGFDAAIEFPPHKVTKRAMPISASLDYLDPDFTGTVFSYDDIARVSLEEPEPDYPLIKCAVPGWDNDPRKQGTNTVIIHGSTPATYEAWLGELVERAAAKPFLGAEPFVCVNAWNEWCEGAYLEPDLHYGHAFLNATARAVVGRAAQEAPALLVVAGDAEEREPTRRLIGSIQAIARRSGLRVEVLLLAGGPLESDFARLGPVTVESTAPEAALDAARAAGLRHAVMDAEAGSRLARAAERAGIRTTILLEEMPATLRERGLSGGLRAALGHVAACLVPSAAVRDSLAEEWRGSVELEVLEPGLAPLPPPDPAAGTSAREALGLAAGDPLLLGAGPGDLRHGIDLFLQLFRRLRAIQPRLAAAWVGPLDPTIRAWMGSEIAAAAREGFHLVEHLAHPGALLSAADLLALTAREAPFPLLAQEAASAGLPILAFEGAGGAAALARDFGGAAVPFGDLEAMATAAARLLDPPAGPAARLARHRMACERFEEGRYAQALLARLLPGLPEVAVAVPGQGRGRMLASRLDAVFRQDLPVAAVLVLEDGADPLVAAGMAEAAERWHRHCRRIEAPVPSWHALAERTLAETEAALLWLADPDVAPGGAFLRLAAGALDADPTAPFAALRDGTGAAVPGAVLWRRSALAQALEARPLSESAALAGLQGAAVDHVAMLRLPGAPAPMMEAAPAPTMKAAPAPIEAAPRRRRGRGQ</sequence>
<dbReference type="AlphaFoldDB" id="A0A6M1LGW5"/>
<dbReference type="InterPro" id="IPR032719">
    <property type="entry name" value="WbsX"/>
</dbReference>
<dbReference type="Pfam" id="PF14307">
    <property type="entry name" value="Glyco_tran_WbsX"/>
    <property type="match status" value="1"/>
</dbReference>